<dbReference type="Proteomes" id="UP001139721">
    <property type="component" value="Unassembled WGS sequence"/>
</dbReference>
<proteinExistence type="predicted"/>
<keyword evidence="1" id="KW-0732">Signal</keyword>
<accession>A0A9X2D0Z1</accession>
<organism evidence="2 3">
    <name type="scientific">Legionella maioricensis</name>
    <dbReference type="NCBI Taxonomy" id="2896528"/>
    <lineage>
        <taxon>Bacteria</taxon>
        <taxon>Pseudomonadati</taxon>
        <taxon>Pseudomonadota</taxon>
        <taxon>Gammaproteobacteria</taxon>
        <taxon>Legionellales</taxon>
        <taxon>Legionellaceae</taxon>
        <taxon>Legionella</taxon>
    </lineage>
</organism>
<name>A0A9X2D0Z1_9GAMM</name>
<reference evidence="2" key="1">
    <citation type="submission" date="2021-11" db="EMBL/GenBank/DDBJ databases">
        <title>Legionella maioricencis sp. nov., a new species isolated from hot water samples in Mallorca.</title>
        <authorList>
            <person name="Crespi S."/>
            <person name="Drasar V."/>
            <person name="Salva-Serra F."/>
            <person name="Jaen-Luchoro D."/>
            <person name="Pineiro-Iglesias B."/>
            <person name="Aliaga F."/>
            <person name="Fernandez-Juarez V."/>
            <person name="Coll G."/>
            <person name="Moore E.R.B."/>
            <person name="Bennasar-Figueras A."/>
        </authorList>
    </citation>
    <scope>NUCLEOTIDE SEQUENCE</scope>
    <source>
        <strain evidence="2">HCPI-6</strain>
    </source>
</reference>
<evidence type="ECO:0000313" key="3">
    <source>
        <dbReference type="Proteomes" id="UP001139721"/>
    </source>
</evidence>
<comment type="caution">
    <text evidence="2">The sequence shown here is derived from an EMBL/GenBank/DDBJ whole genome shotgun (WGS) entry which is preliminary data.</text>
</comment>
<evidence type="ECO:0000256" key="1">
    <source>
        <dbReference type="SAM" id="SignalP"/>
    </source>
</evidence>
<evidence type="ECO:0008006" key="4">
    <source>
        <dbReference type="Google" id="ProtNLM"/>
    </source>
</evidence>
<sequence>MKNCYLILMLLLSFFTVSSYAASKDQPIICIQEYALCTSAPCIPDPRNPDYAICSCVVETGDSIGYQTCAKRAPQKGPFKTRQLSSTFSFKQFNTKKSMSCARGKPWTDCLDAPCTVNPRDKKKAICSCKINHDQDFVTFGGGCDVATCATGFWSGATITTSKALRKSLLEKLNITQNPWPNGKCSGEKINKQ</sequence>
<protein>
    <recommendedName>
        <fullName evidence="4">Neurogenic locus notch like protein</fullName>
    </recommendedName>
</protein>
<dbReference type="EMBL" id="JAJKBJ010000011">
    <property type="protein sequence ID" value="MCL9684446.1"/>
    <property type="molecule type" value="Genomic_DNA"/>
</dbReference>
<dbReference type="RefSeq" id="WP_250424718.1">
    <property type="nucleotide sequence ID" value="NZ_JAJKBJ010000011.1"/>
</dbReference>
<evidence type="ECO:0000313" key="2">
    <source>
        <dbReference type="EMBL" id="MCL9684446.1"/>
    </source>
</evidence>
<feature type="signal peptide" evidence="1">
    <location>
        <begin position="1"/>
        <end position="21"/>
    </location>
</feature>
<gene>
    <name evidence="2" type="ORF">LOX96_10105</name>
</gene>
<feature type="chain" id="PRO_5040800626" description="Neurogenic locus notch like protein" evidence="1">
    <location>
        <begin position="22"/>
        <end position="193"/>
    </location>
</feature>
<dbReference type="AlphaFoldDB" id="A0A9X2D0Z1"/>
<keyword evidence="3" id="KW-1185">Reference proteome</keyword>